<dbReference type="PANTHER" id="PTHR48085">
    <property type="entry name" value="CADMIUM/ZINC-TRANSPORTING ATPASE HMA2-RELATED"/>
    <property type="match status" value="1"/>
</dbReference>
<dbReference type="NCBIfam" id="TIGR01511">
    <property type="entry name" value="ATPase-IB1_Cu"/>
    <property type="match status" value="1"/>
</dbReference>
<dbReference type="EMBL" id="JJOS01000012">
    <property type="protein sequence ID" value="KKG06311.1"/>
    <property type="molecule type" value="Genomic_DNA"/>
</dbReference>
<keyword evidence="22" id="KW-1185">Reference proteome</keyword>
<evidence type="ECO:0000259" key="18">
    <source>
        <dbReference type="PROSITE" id="PS50846"/>
    </source>
</evidence>
<dbReference type="GO" id="GO:0140581">
    <property type="term" value="F:P-type monovalent copper transporter activity"/>
    <property type="evidence" value="ECO:0007669"/>
    <property type="project" value="UniProtKB-EC"/>
</dbReference>
<evidence type="ECO:0000256" key="7">
    <source>
        <dbReference type="ARBA" id="ARBA00022692"/>
    </source>
</evidence>
<dbReference type="InterPro" id="IPR044492">
    <property type="entry name" value="P_typ_ATPase_HD_dom"/>
</dbReference>
<dbReference type="CDD" id="cd00371">
    <property type="entry name" value="HMA"/>
    <property type="match status" value="2"/>
</dbReference>
<protein>
    <recommendedName>
        <fullName evidence="3">P-type Cu(+) transporter</fullName>
        <ecNumber evidence="3">7.2.2.8</ecNumber>
    </recommendedName>
</protein>
<dbReference type="NCBIfam" id="TIGR01512">
    <property type="entry name" value="ATPase-IB2_Cd"/>
    <property type="match status" value="1"/>
</dbReference>
<keyword evidence="10" id="KW-0187">Copper transport</keyword>
<dbReference type="InterPro" id="IPR023298">
    <property type="entry name" value="ATPase_P-typ_TM_dom_sf"/>
</dbReference>
<feature type="transmembrane region" description="Helical" evidence="17">
    <location>
        <begin position="400"/>
        <end position="420"/>
    </location>
</feature>
<dbReference type="Gene3D" id="3.30.70.100">
    <property type="match status" value="2"/>
</dbReference>
<dbReference type="NCBIfam" id="TIGR01525">
    <property type="entry name" value="ATPase-IB_hvy"/>
    <property type="match status" value="1"/>
</dbReference>
<dbReference type="PROSITE" id="PS01047">
    <property type="entry name" value="HMA_1"/>
    <property type="match status" value="2"/>
</dbReference>
<dbReference type="GO" id="GO:0015086">
    <property type="term" value="F:cadmium ion transmembrane transporter activity"/>
    <property type="evidence" value="ECO:0007669"/>
    <property type="project" value="TreeGrafter"/>
</dbReference>
<dbReference type="PROSITE" id="PS50846">
    <property type="entry name" value="HMA_2"/>
    <property type="match status" value="2"/>
</dbReference>
<dbReference type="GO" id="GO:0005524">
    <property type="term" value="F:ATP binding"/>
    <property type="evidence" value="ECO:0007669"/>
    <property type="project" value="UniProtKB-KW"/>
</dbReference>
<evidence type="ECO:0000256" key="4">
    <source>
        <dbReference type="ARBA" id="ARBA00022448"/>
    </source>
</evidence>
<evidence type="ECO:0000256" key="1">
    <source>
        <dbReference type="ARBA" id="ARBA00004651"/>
    </source>
</evidence>
<feature type="domain" description="HMA" evidence="18">
    <location>
        <begin position="12"/>
        <end position="78"/>
    </location>
</feature>
<dbReference type="FunFam" id="3.40.50.1000:FF:000144">
    <property type="entry name" value="copper-transporting ATPase 1 isoform X2"/>
    <property type="match status" value="1"/>
</dbReference>
<organism evidence="19 22">
    <name type="scientific">Methanosarcina mazei</name>
    <name type="common">Methanosarcina frisia</name>
    <dbReference type="NCBI Taxonomy" id="2209"/>
    <lineage>
        <taxon>Archaea</taxon>
        <taxon>Methanobacteriati</taxon>
        <taxon>Methanobacteriota</taxon>
        <taxon>Stenosarchaea group</taxon>
        <taxon>Methanomicrobia</taxon>
        <taxon>Methanosarcinales</taxon>
        <taxon>Methanosarcinaceae</taxon>
        <taxon>Methanosarcina</taxon>
    </lineage>
</organism>
<keyword evidence="13 17" id="KW-1133">Transmembrane helix</keyword>
<dbReference type="EC" id="7.2.2.8" evidence="3"/>
<evidence type="ECO:0000256" key="17">
    <source>
        <dbReference type="SAM" id="Phobius"/>
    </source>
</evidence>
<dbReference type="InterPro" id="IPR036163">
    <property type="entry name" value="HMA_dom_sf"/>
</dbReference>
<dbReference type="GO" id="GO:0016887">
    <property type="term" value="F:ATP hydrolysis activity"/>
    <property type="evidence" value="ECO:0007669"/>
    <property type="project" value="InterPro"/>
</dbReference>
<evidence type="ECO:0000313" key="20">
    <source>
        <dbReference type="EMBL" id="KKH90491.1"/>
    </source>
</evidence>
<keyword evidence="5" id="KW-1003">Cell membrane</keyword>
<dbReference type="SUPFAM" id="SSF81665">
    <property type="entry name" value="Calcium ATPase, transmembrane domain M"/>
    <property type="match status" value="1"/>
</dbReference>
<evidence type="ECO:0000256" key="3">
    <source>
        <dbReference type="ARBA" id="ARBA00012517"/>
    </source>
</evidence>
<keyword evidence="11" id="KW-0067">ATP-binding</keyword>
<comment type="subcellular location">
    <subcellularLocation>
        <location evidence="1">Cell membrane</location>
        <topology evidence="1">Multi-pass membrane protein</topology>
    </subcellularLocation>
</comment>
<keyword evidence="6" id="KW-0597">Phosphoprotein</keyword>
<feature type="domain" description="HMA" evidence="18">
    <location>
        <begin position="89"/>
        <end position="152"/>
    </location>
</feature>
<keyword evidence="8" id="KW-0479">Metal-binding</keyword>
<dbReference type="Gene3D" id="3.40.50.1000">
    <property type="entry name" value="HAD superfamily/HAD-like"/>
    <property type="match status" value="1"/>
</dbReference>
<evidence type="ECO:0000256" key="12">
    <source>
        <dbReference type="ARBA" id="ARBA00022967"/>
    </source>
</evidence>
<dbReference type="GO" id="GO:0046872">
    <property type="term" value="F:metal ion binding"/>
    <property type="evidence" value="ECO:0007669"/>
    <property type="project" value="UniProtKB-KW"/>
</dbReference>
<evidence type="ECO:0000256" key="13">
    <source>
        <dbReference type="ARBA" id="ARBA00022989"/>
    </source>
</evidence>
<dbReference type="InterPro" id="IPR017969">
    <property type="entry name" value="Heavy-metal-associated_CS"/>
</dbReference>
<dbReference type="PATRIC" id="fig|2209.56.peg.3105"/>
<dbReference type="Pfam" id="PF00702">
    <property type="entry name" value="Hydrolase"/>
    <property type="match status" value="1"/>
</dbReference>
<dbReference type="PANTHER" id="PTHR48085:SF5">
    <property type="entry name" value="CADMIUM_ZINC-TRANSPORTING ATPASE HMA4-RELATED"/>
    <property type="match status" value="1"/>
</dbReference>
<reference evidence="21 22" key="1">
    <citation type="journal article" date="2015" name="ISME J.">
        <title>Genomic and phenotypic differentiation among Methanosarcina mazei populations from Columbia River sediment.</title>
        <authorList>
            <person name="Youngblut N.D."/>
            <person name="Wirth J.S."/>
            <person name="Henriksen J.R."/>
            <person name="Smith M."/>
            <person name="Simon H."/>
            <person name="Metcalf W.W."/>
            <person name="Whitaker R.J."/>
        </authorList>
    </citation>
    <scope>NUCLEOTIDE SEQUENCE [LARGE SCALE GENOMIC DNA]</scope>
    <source>
        <strain evidence="20 21">1.H.M.2.1</strain>
        <strain evidence="19 22">2.F.A.2.4</strain>
    </source>
</reference>
<evidence type="ECO:0000256" key="14">
    <source>
        <dbReference type="ARBA" id="ARBA00023008"/>
    </source>
</evidence>
<dbReference type="GeneID" id="66135393"/>
<dbReference type="InterPro" id="IPR023299">
    <property type="entry name" value="ATPase_P-typ_cyto_dom_N"/>
</dbReference>
<dbReference type="PRINTS" id="PR00119">
    <property type="entry name" value="CATATPASE"/>
</dbReference>
<evidence type="ECO:0000256" key="2">
    <source>
        <dbReference type="ARBA" id="ARBA00006024"/>
    </source>
</evidence>
<dbReference type="SUPFAM" id="SSF56784">
    <property type="entry name" value="HAD-like"/>
    <property type="match status" value="1"/>
</dbReference>
<evidence type="ECO:0000256" key="8">
    <source>
        <dbReference type="ARBA" id="ARBA00022723"/>
    </source>
</evidence>
<accession>A0A0F8BUS1</accession>
<dbReference type="SFLD" id="SFLDS00003">
    <property type="entry name" value="Haloacid_Dehalogenase"/>
    <property type="match status" value="1"/>
</dbReference>
<dbReference type="InterPro" id="IPR051014">
    <property type="entry name" value="Cation_Transport_ATPase_IB"/>
</dbReference>
<dbReference type="Gene3D" id="2.70.150.10">
    <property type="entry name" value="Calcium-transporting ATPase, cytoplasmic transduction domain A"/>
    <property type="match status" value="1"/>
</dbReference>
<keyword evidence="7 17" id="KW-0812">Transmembrane</keyword>
<keyword evidence="15" id="KW-0406">Ion transport</keyword>
<dbReference type="InterPro" id="IPR006121">
    <property type="entry name" value="HMA_dom"/>
</dbReference>
<dbReference type="InterPro" id="IPR027256">
    <property type="entry name" value="P-typ_ATPase_IB"/>
</dbReference>
<dbReference type="Pfam" id="PF00122">
    <property type="entry name" value="E1-E2_ATPase"/>
    <property type="match status" value="1"/>
</dbReference>
<dbReference type="PRINTS" id="PR00941">
    <property type="entry name" value="CDATPASE"/>
</dbReference>
<comment type="similarity">
    <text evidence="2">Belongs to the cation transport ATPase (P-type) (TC 3.A.3) family. Type IB subfamily.</text>
</comment>
<dbReference type="SFLD" id="SFLDG00002">
    <property type="entry name" value="C1.7:_P-type_atpase_like"/>
    <property type="match status" value="1"/>
</dbReference>
<evidence type="ECO:0000256" key="6">
    <source>
        <dbReference type="ARBA" id="ARBA00022553"/>
    </source>
</evidence>
<evidence type="ECO:0000256" key="5">
    <source>
        <dbReference type="ARBA" id="ARBA00022475"/>
    </source>
</evidence>
<evidence type="ECO:0000313" key="19">
    <source>
        <dbReference type="EMBL" id="KKG06311.1"/>
    </source>
</evidence>
<evidence type="ECO:0000256" key="15">
    <source>
        <dbReference type="ARBA" id="ARBA00023065"/>
    </source>
</evidence>
<dbReference type="Pfam" id="PF00403">
    <property type="entry name" value="HMA"/>
    <property type="match status" value="2"/>
</dbReference>
<dbReference type="Proteomes" id="UP000034578">
    <property type="component" value="Unassembled WGS sequence"/>
</dbReference>
<keyword evidence="12" id="KW-1278">Translocase</keyword>
<dbReference type="NCBIfam" id="TIGR01494">
    <property type="entry name" value="ATPase_P-type"/>
    <property type="match status" value="1"/>
</dbReference>
<dbReference type="InterPro" id="IPR036412">
    <property type="entry name" value="HAD-like_sf"/>
</dbReference>
<gene>
    <name evidence="19" type="ORF">DU47_13880</name>
    <name evidence="20" type="ORF">DU80_14360</name>
</gene>
<dbReference type="InterPro" id="IPR059000">
    <property type="entry name" value="ATPase_P-type_domA"/>
</dbReference>
<dbReference type="RefSeq" id="WP_048048025.1">
    <property type="nucleotide sequence ID" value="NZ_AP019780.1"/>
</dbReference>
<dbReference type="FunFam" id="2.70.150.10:FF:000002">
    <property type="entry name" value="Copper-transporting ATPase 1, putative"/>
    <property type="match status" value="1"/>
</dbReference>
<keyword evidence="9" id="KW-0547">Nucleotide-binding</keyword>
<dbReference type="InterPro" id="IPR018303">
    <property type="entry name" value="ATPase_P-typ_P_site"/>
</dbReference>
<proteinExistence type="inferred from homology"/>
<comment type="caution">
    <text evidence="19">The sequence shown here is derived from an EMBL/GenBank/DDBJ whole genome shotgun (WGS) entry which is preliminary data.</text>
</comment>
<keyword evidence="4" id="KW-0813">Transport</keyword>
<feature type="transmembrane region" description="Helical" evidence="17">
    <location>
        <begin position="172"/>
        <end position="191"/>
    </location>
</feature>
<dbReference type="InterPro" id="IPR008250">
    <property type="entry name" value="ATPase_P-typ_transduc_dom_A_sf"/>
</dbReference>
<evidence type="ECO:0000256" key="16">
    <source>
        <dbReference type="ARBA" id="ARBA00023136"/>
    </source>
</evidence>
<dbReference type="SUPFAM" id="SSF81653">
    <property type="entry name" value="Calcium ATPase, transduction domain A"/>
    <property type="match status" value="1"/>
</dbReference>
<feature type="transmembrane region" description="Helical" evidence="17">
    <location>
        <begin position="432"/>
        <end position="456"/>
    </location>
</feature>
<dbReference type="EMBL" id="JJQU01000021">
    <property type="protein sequence ID" value="KKH90491.1"/>
    <property type="molecule type" value="Genomic_DNA"/>
</dbReference>
<dbReference type="GO" id="GO:0005886">
    <property type="term" value="C:plasma membrane"/>
    <property type="evidence" value="ECO:0007669"/>
    <property type="project" value="UniProtKB-SubCell"/>
</dbReference>
<dbReference type="Proteomes" id="UP000034152">
    <property type="component" value="Unassembled WGS sequence"/>
</dbReference>
<dbReference type="SFLD" id="SFLDF00027">
    <property type="entry name" value="p-type_atpase"/>
    <property type="match status" value="1"/>
</dbReference>
<keyword evidence="16 17" id="KW-0472">Membrane</keyword>
<dbReference type="InterPro" id="IPR023214">
    <property type="entry name" value="HAD_sf"/>
</dbReference>
<sequence>MTEVAVNTKSSVASRLLIAGMDCPDCAAKVEKAVQRVPGVVNATVVFPVGRLDIEYNPQQTGITQILDRIKKLGYEAKEEKQKIPDILQTTDFCITGMDCADCAAKLEKRISKVPGVEDAQVNFGASKITVIHNGAMAEILSTIEKMGYSGKVDEGLRIKNEPVSFWKSNQYVKPTIISFIMLVLGFAAGISGAPEFLVNVFFLAGIVLGGFLPAKNGVSVLINTWEFDMNLLMTIAIIGASAIGALEEAAAVVFLFSLGNALQGYTLDKTRNSIRALMELTPNVALVRRGTAEITLPVEKIVIGDTVIVRPGERIAMDGKVSTGYSTVNEAPITGESIPMEKQPGDEIYAGTINGRGYFEIKVTRLARDNTISRIINMVEEAQAQRAPSQQFIDKFAKYYTPAVIVLAALVAAVPPLAFGQSFEKWFYEAMAMLLVACPCALVISTPVSIVSAIGNAAKNGVLIKGGKYLEEAGNLSVVVFDKTGTLTEGKLQVTDVIPTNGLPDKEFLAIASAIESRSEHPLAEAIVKYAKERGAEISSTLANISAFEAIPGKGARATIHDRVYQIGNFRFFAEQGMNLKYVEDEISRLQNEGKTVMVLGDDKRILGLIAVADVLREDSERAVNKLKKAGIKKVIMLTGDNENTAQAIASKAGIDDFRADLLPEDKVDAVKSLLAEHGKVAMVGDGVNDAPAMAVSTVGIAMGAAGTDTALETADIALMADDLTKLTDAVKLSRKTLSIIKQNIAFALIIKGLILLLVIPGWLTLWLAVAGDMGSSLLVTLNGMRLLRTKHED</sequence>
<dbReference type="SUPFAM" id="SSF55008">
    <property type="entry name" value="HMA, heavy metal-associated domain"/>
    <property type="match status" value="2"/>
</dbReference>
<evidence type="ECO:0000313" key="22">
    <source>
        <dbReference type="Proteomes" id="UP000034578"/>
    </source>
</evidence>
<dbReference type="Gene3D" id="3.40.1110.10">
    <property type="entry name" value="Calcium-transporting ATPase, cytoplasmic domain N"/>
    <property type="match status" value="1"/>
</dbReference>
<evidence type="ECO:0000256" key="9">
    <source>
        <dbReference type="ARBA" id="ARBA00022741"/>
    </source>
</evidence>
<evidence type="ECO:0000313" key="21">
    <source>
        <dbReference type="Proteomes" id="UP000034152"/>
    </source>
</evidence>
<keyword evidence="14" id="KW-0186">Copper</keyword>
<dbReference type="PROSITE" id="PS00154">
    <property type="entry name" value="ATPASE_E1_E2"/>
    <property type="match status" value="1"/>
</dbReference>
<dbReference type="InterPro" id="IPR001757">
    <property type="entry name" value="P_typ_ATPase"/>
</dbReference>
<evidence type="ECO:0000256" key="11">
    <source>
        <dbReference type="ARBA" id="ARBA00022840"/>
    </source>
</evidence>
<dbReference type="AlphaFoldDB" id="A0A0F8BUS1"/>
<name>A0A0F8BUS1_METMZ</name>
<evidence type="ECO:0000256" key="10">
    <source>
        <dbReference type="ARBA" id="ARBA00022796"/>
    </source>
</evidence>
<feature type="transmembrane region" description="Helical" evidence="17">
    <location>
        <begin position="746"/>
        <end position="771"/>
    </location>
</feature>